<gene>
    <name evidence="5" type="ORF">PAM7971_00613</name>
</gene>
<dbReference type="AlphaFoldDB" id="A0A1Y5RL99"/>
<dbReference type="Gene3D" id="1.10.10.10">
    <property type="entry name" value="Winged helix-like DNA-binding domain superfamily/Winged helix DNA-binding domain"/>
    <property type="match status" value="1"/>
</dbReference>
<dbReference type="PANTHER" id="PTHR43132">
    <property type="entry name" value="ARSENICAL RESISTANCE OPERON REPRESSOR ARSR-RELATED"/>
    <property type="match status" value="1"/>
</dbReference>
<dbReference type="InterPro" id="IPR011991">
    <property type="entry name" value="ArsR-like_HTH"/>
</dbReference>
<evidence type="ECO:0000313" key="6">
    <source>
        <dbReference type="Proteomes" id="UP000193307"/>
    </source>
</evidence>
<dbReference type="GO" id="GO:0003700">
    <property type="term" value="F:DNA-binding transcription factor activity"/>
    <property type="evidence" value="ECO:0007669"/>
    <property type="project" value="InterPro"/>
</dbReference>
<dbReference type="InterPro" id="IPR051011">
    <property type="entry name" value="Metal_resp_trans_reg"/>
</dbReference>
<evidence type="ECO:0000313" key="5">
    <source>
        <dbReference type="EMBL" id="SLN20218.1"/>
    </source>
</evidence>
<dbReference type="Pfam" id="PF12840">
    <property type="entry name" value="HTH_20"/>
    <property type="match status" value="1"/>
</dbReference>
<organism evidence="5 6">
    <name type="scientific">Pacificibacter marinus</name>
    <dbReference type="NCBI Taxonomy" id="658057"/>
    <lineage>
        <taxon>Bacteria</taxon>
        <taxon>Pseudomonadati</taxon>
        <taxon>Pseudomonadota</taxon>
        <taxon>Alphaproteobacteria</taxon>
        <taxon>Rhodobacterales</taxon>
        <taxon>Roseobacteraceae</taxon>
        <taxon>Pacificibacter</taxon>
    </lineage>
</organism>
<dbReference type="PROSITE" id="PS50987">
    <property type="entry name" value="HTH_ARSR_2"/>
    <property type="match status" value="1"/>
</dbReference>
<evidence type="ECO:0000256" key="1">
    <source>
        <dbReference type="ARBA" id="ARBA00023015"/>
    </source>
</evidence>
<dbReference type="Proteomes" id="UP000193307">
    <property type="component" value="Unassembled WGS sequence"/>
</dbReference>
<evidence type="ECO:0000259" key="4">
    <source>
        <dbReference type="PROSITE" id="PS50987"/>
    </source>
</evidence>
<dbReference type="InterPro" id="IPR001845">
    <property type="entry name" value="HTH_ArsR_DNA-bd_dom"/>
</dbReference>
<dbReference type="STRING" id="658057.SAMN04488032_10137"/>
<dbReference type="SUPFAM" id="SSF46785">
    <property type="entry name" value="Winged helix' DNA-binding domain"/>
    <property type="match status" value="1"/>
</dbReference>
<name>A0A1Y5RL99_9RHOB</name>
<dbReference type="OrthoDB" id="9804742at2"/>
<dbReference type="GO" id="GO:0003677">
    <property type="term" value="F:DNA binding"/>
    <property type="evidence" value="ECO:0007669"/>
    <property type="project" value="UniProtKB-KW"/>
</dbReference>
<dbReference type="EMBL" id="FWFW01000001">
    <property type="protein sequence ID" value="SLN20218.1"/>
    <property type="molecule type" value="Genomic_DNA"/>
</dbReference>
<keyword evidence="2" id="KW-0238">DNA-binding</keyword>
<sequence length="123" mass="12857">MDITQALTAFAALSQPLRLDAFRLLIKAGATGMAAGDIAVALGAKPNTTSQNLAHLVQARLIFSTRAGRSIIYTADMQGLSALLHFLLEDCCGGRPDACASLIETLAPCCPPNSQNTPKDLTS</sequence>
<keyword evidence="1" id="KW-0805">Transcription regulation</keyword>
<accession>A0A1Y5RL99</accession>
<dbReference type="SMART" id="SM00418">
    <property type="entry name" value="HTH_ARSR"/>
    <property type="match status" value="1"/>
</dbReference>
<evidence type="ECO:0000256" key="2">
    <source>
        <dbReference type="ARBA" id="ARBA00023125"/>
    </source>
</evidence>
<protein>
    <submittedName>
        <fullName evidence="5">Helix-turn-helix domain protein</fullName>
    </submittedName>
</protein>
<feature type="domain" description="HTH arsR-type" evidence="4">
    <location>
        <begin position="1"/>
        <end position="95"/>
    </location>
</feature>
<dbReference type="RefSeq" id="WP_085847492.1">
    <property type="nucleotide sequence ID" value="NZ_FNZV01000001.1"/>
</dbReference>
<dbReference type="InterPro" id="IPR036388">
    <property type="entry name" value="WH-like_DNA-bd_sf"/>
</dbReference>
<evidence type="ECO:0000256" key="3">
    <source>
        <dbReference type="ARBA" id="ARBA00023163"/>
    </source>
</evidence>
<proteinExistence type="predicted"/>
<dbReference type="InterPro" id="IPR036390">
    <property type="entry name" value="WH_DNA-bd_sf"/>
</dbReference>
<dbReference type="CDD" id="cd00090">
    <property type="entry name" value="HTH_ARSR"/>
    <property type="match status" value="1"/>
</dbReference>
<keyword evidence="6" id="KW-1185">Reference proteome</keyword>
<keyword evidence="3" id="KW-0804">Transcription</keyword>
<reference evidence="5 6" key="1">
    <citation type="submission" date="2017-03" db="EMBL/GenBank/DDBJ databases">
        <authorList>
            <person name="Afonso C.L."/>
            <person name="Miller P.J."/>
            <person name="Scott M.A."/>
            <person name="Spackman E."/>
            <person name="Goraichik I."/>
            <person name="Dimitrov K.M."/>
            <person name="Suarez D.L."/>
            <person name="Swayne D.E."/>
        </authorList>
    </citation>
    <scope>NUCLEOTIDE SEQUENCE [LARGE SCALE GENOMIC DNA]</scope>
    <source>
        <strain evidence="5 6">CECT 7971</strain>
    </source>
</reference>
<dbReference type="PANTHER" id="PTHR43132:SF2">
    <property type="entry name" value="ARSENICAL RESISTANCE OPERON REPRESSOR ARSR-RELATED"/>
    <property type="match status" value="1"/>
</dbReference>